<dbReference type="AlphaFoldDB" id="A6DMN6"/>
<gene>
    <name evidence="1" type="ORF">LNTAR_16192</name>
</gene>
<proteinExistence type="predicted"/>
<dbReference type="Proteomes" id="UP000004947">
    <property type="component" value="Unassembled WGS sequence"/>
</dbReference>
<dbReference type="RefSeq" id="WP_007279133.1">
    <property type="nucleotide sequence ID" value="NZ_ABCK01000011.1"/>
</dbReference>
<keyword evidence="2" id="KW-1185">Reference proteome</keyword>
<dbReference type="STRING" id="313628.LNTAR_16192"/>
<accession>A6DMN6</accession>
<evidence type="ECO:0000313" key="2">
    <source>
        <dbReference type="Proteomes" id="UP000004947"/>
    </source>
</evidence>
<reference evidence="1 2" key="1">
    <citation type="journal article" date="2010" name="J. Bacteriol.">
        <title>Genome sequence of Lentisphaera araneosa HTCC2155T, the type species of the order Lentisphaerales in the phylum Lentisphaerae.</title>
        <authorList>
            <person name="Thrash J.C."/>
            <person name="Cho J.C."/>
            <person name="Vergin K.L."/>
            <person name="Morris R.M."/>
            <person name="Giovannoni S.J."/>
        </authorList>
    </citation>
    <scope>NUCLEOTIDE SEQUENCE [LARGE SCALE GENOMIC DNA]</scope>
    <source>
        <strain evidence="1 2">HTCC2155</strain>
    </source>
</reference>
<evidence type="ECO:0000313" key="1">
    <source>
        <dbReference type="EMBL" id="EDM27226.1"/>
    </source>
</evidence>
<dbReference type="EMBL" id="ABCK01000011">
    <property type="protein sequence ID" value="EDM27226.1"/>
    <property type="molecule type" value="Genomic_DNA"/>
</dbReference>
<dbReference type="InterPro" id="IPR016024">
    <property type="entry name" value="ARM-type_fold"/>
</dbReference>
<comment type="caution">
    <text evidence="1">The sequence shown here is derived from an EMBL/GenBank/DDBJ whole genome shotgun (WGS) entry which is preliminary data.</text>
</comment>
<name>A6DMN6_9BACT</name>
<organism evidence="1 2">
    <name type="scientific">Lentisphaera araneosa HTCC2155</name>
    <dbReference type="NCBI Taxonomy" id="313628"/>
    <lineage>
        <taxon>Bacteria</taxon>
        <taxon>Pseudomonadati</taxon>
        <taxon>Lentisphaerota</taxon>
        <taxon>Lentisphaeria</taxon>
        <taxon>Lentisphaerales</taxon>
        <taxon>Lentisphaeraceae</taxon>
        <taxon>Lentisphaera</taxon>
    </lineage>
</organism>
<protein>
    <submittedName>
        <fullName evidence="1">Uncharacterized protein</fullName>
    </submittedName>
</protein>
<sequence length="575" mass="65185">MIAILLAGVQIPVADYQEIVIDRPLMAQDYPKHYTHYELRDKLLDVAMKQWSHYNVNEKKSLLNEMSKVTESEKLSSALLKLFKSESNELIQYQILSTLTYMKQSASSLNQLKEIAKDEKFSMGAFAVLARNLKADELKSYLKRSDAYIVTACLAENVNDPQVLINALSQAKEDYQKSLILRQLARISQDSAYAKCETDFHRSQFTAVSRSKSFLVKQAKTKKFANQALMRMKELGWNSDFNQVAKDILLSSSVEVQVSACALLAENKVNMPFLLSKLNTLPEVAGIVALDVFVNHSVPPALQKQFCQLKKNADGVNIKKLGVMEDQALVQGQKNTFQLIRQSQNSALVEAGLRYLGVMKTSVDKSFIAKQLKHRDMPRRHGAVFYLASSAKSTQLSGLVKYTQGSDMAIRKAFYDGAAHNPTVNFSKLITPGLKNRKDAKHNPQPSSEVRSYIIWAMTNSNHVHNQNLFELKKLLTEKLVKVPMSENVFDPSYVRENAYLCLAHWASKGSKEGKRMFSEVQEFVEWQKEEGLEYSESFDQVLDMTEALLQGKKINKKYFYTKALSIRLIDSPIR</sequence>
<dbReference type="SUPFAM" id="SSF48371">
    <property type="entry name" value="ARM repeat"/>
    <property type="match status" value="1"/>
</dbReference>